<protein>
    <recommendedName>
        <fullName evidence="8">Small ribosomal subunit protein uS17</fullName>
    </recommendedName>
</protein>
<evidence type="ECO:0000256" key="1">
    <source>
        <dbReference type="ARBA" id="ARBA00002932"/>
    </source>
</evidence>
<dbReference type="InterPro" id="IPR012340">
    <property type="entry name" value="NA-bd_OB-fold"/>
</dbReference>
<dbReference type="GO" id="GO:0019843">
    <property type="term" value="F:rRNA binding"/>
    <property type="evidence" value="ECO:0007669"/>
    <property type="project" value="UniProtKB-UniRule"/>
</dbReference>
<evidence type="ECO:0000313" key="14">
    <source>
        <dbReference type="Proteomes" id="UP001185922"/>
    </source>
</evidence>
<evidence type="ECO:0000313" key="12">
    <source>
        <dbReference type="EMBL" id="MDV6311298.1"/>
    </source>
</evidence>
<evidence type="ECO:0000256" key="3">
    <source>
        <dbReference type="ARBA" id="ARBA00011458"/>
    </source>
</evidence>
<dbReference type="EMBL" id="JAWLKH010000003">
    <property type="protein sequence ID" value="MDV6311298.1"/>
    <property type="molecule type" value="Genomic_DNA"/>
</dbReference>
<dbReference type="InterPro" id="IPR019979">
    <property type="entry name" value="Ribosomal_uS17_CS"/>
</dbReference>
<dbReference type="NCBIfam" id="TIGR03635">
    <property type="entry name" value="uS17_bact"/>
    <property type="match status" value="1"/>
</dbReference>
<evidence type="ECO:0000256" key="2">
    <source>
        <dbReference type="ARBA" id="ARBA00010254"/>
    </source>
</evidence>
<dbReference type="Proteomes" id="UP001185922">
    <property type="component" value="Unassembled WGS sequence"/>
</dbReference>
<reference evidence="12 13" key="1">
    <citation type="submission" date="2023-10" db="EMBL/GenBank/DDBJ databases">
        <title>Development of a sustainable strategy for remediation of hydrocarbon-contaminated territories based on the waste exchange concept.</title>
        <authorList>
            <person name="Krivoruchko A."/>
        </authorList>
    </citation>
    <scope>NUCLEOTIDE SEQUENCE</scope>
    <source>
        <strain evidence="11 13">IEGM 1266</strain>
        <strain evidence="12">IEGM 1279</strain>
    </source>
</reference>
<dbReference type="NCBIfam" id="NF004123">
    <property type="entry name" value="PRK05610.1"/>
    <property type="match status" value="1"/>
</dbReference>
<keyword evidence="13" id="KW-1185">Reference proteome</keyword>
<keyword evidence="7 8" id="KW-0687">Ribonucleoprotein</keyword>
<evidence type="ECO:0000256" key="10">
    <source>
        <dbReference type="SAM" id="MobiDB-lite"/>
    </source>
</evidence>
<accession>A0AAE4U8G4</accession>
<feature type="compositionally biased region" description="Basic and acidic residues" evidence="10">
    <location>
        <begin position="1"/>
        <end position="17"/>
    </location>
</feature>
<comment type="function">
    <text evidence="1 8">One of the primary rRNA binding proteins, it binds specifically to the 5'-end of 16S ribosomal RNA.</text>
</comment>
<dbReference type="RefSeq" id="WP_024497682.1">
    <property type="nucleotide sequence ID" value="NZ_JAPTHJ010000128.1"/>
</dbReference>
<evidence type="ECO:0000313" key="11">
    <source>
        <dbReference type="EMBL" id="MDV6306569.1"/>
    </source>
</evidence>
<dbReference type="EMBL" id="JAWLKI010000003">
    <property type="protein sequence ID" value="MDV6306569.1"/>
    <property type="molecule type" value="Genomic_DNA"/>
</dbReference>
<dbReference type="Gene3D" id="2.40.50.140">
    <property type="entry name" value="Nucleic acid-binding proteins"/>
    <property type="match status" value="1"/>
</dbReference>
<dbReference type="InterPro" id="IPR000266">
    <property type="entry name" value="Ribosomal_uS17"/>
</dbReference>
<dbReference type="GO" id="GO:0022627">
    <property type="term" value="C:cytosolic small ribosomal subunit"/>
    <property type="evidence" value="ECO:0007669"/>
    <property type="project" value="UniProtKB-UniRule"/>
</dbReference>
<evidence type="ECO:0000256" key="7">
    <source>
        <dbReference type="ARBA" id="ARBA00023274"/>
    </source>
</evidence>
<dbReference type="PANTHER" id="PTHR10744:SF1">
    <property type="entry name" value="SMALL RIBOSOMAL SUBUNIT PROTEIN US17M"/>
    <property type="match status" value="1"/>
</dbReference>
<dbReference type="FunFam" id="2.40.50.140:FF:000026">
    <property type="entry name" value="30S ribosomal protein S17"/>
    <property type="match status" value="1"/>
</dbReference>
<dbReference type="CDD" id="cd00364">
    <property type="entry name" value="Ribosomal_uS17"/>
    <property type="match status" value="1"/>
</dbReference>
<keyword evidence="5 8" id="KW-0694">RNA-binding</keyword>
<dbReference type="GO" id="GO:0003735">
    <property type="term" value="F:structural constituent of ribosome"/>
    <property type="evidence" value="ECO:0007669"/>
    <property type="project" value="UniProtKB-UniRule"/>
</dbReference>
<comment type="caution">
    <text evidence="12">The sequence shown here is derived from an EMBL/GenBank/DDBJ whole genome shotgun (WGS) entry which is preliminary data.</text>
</comment>
<dbReference type="HAMAP" id="MF_01345_B">
    <property type="entry name" value="Ribosomal_uS17_B"/>
    <property type="match status" value="1"/>
</dbReference>
<feature type="region of interest" description="Disordered" evidence="10">
    <location>
        <begin position="1"/>
        <end position="20"/>
    </location>
</feature>
<comment type="subunit">
    <text evidence="3 8">Part of the 30S ribosomal subunit.</text>
</comment>
<evidence type="ECO:0000256" key="9">
    <source>
        <dbReference type="RuleBase" id="RU003872"/>
    </source>
</evidence>
<evidence type="ECO:0000256" key="4">
    <source>
        <dbReference type="ARBA" id="ARBA00022730"/>
    </source>
</evidence>
<sequence>MSEDQKVSETQTTERARRKERIGYVVSDKMQKTIVVELEDRKSHKLYGKIIRTTSKVKAHDENGDAGVGDRVRIMETRPLSATKHWRLVEVLEKAK</sequence>
<proteinExistence type="inferred from homology"/>
<name>A0AAE4U8G4_9ACTN</name>
<evidence type="ECO:0000256" key="8">
    <source>
        <dbReference type="HAMAP-Rule" id="MF_01345"/>
    </source>
</evidence>
<dbReference type="PROSITE" id="PS00056">
    <property type="entry name" value="RIBOSOMAL_S17"/>
    <property type="match status" value="1"/>
</dbReference>
<dbReference type="InterPro" id="IPR019984">
    <property type="entry name" value="Ribosomal_uS17_bact/chlr"/>
</dbReference>
<comment type="similarity">
    <text evidence="2 8 9">Belongs to the universal ribosomal protein uS17 family.</text>
</comment>
<organism evidence="12 14">
    <name type="scientific">Gordonia amicalis</name>
    <dbReference type="NCBI Taxonomy" id="89053"/>
    <lineage>
        <taxon>Bacteria</taxon>
        <taxon>Bacillati</taxon>
        <taxon>Actinomycetota</taxon>
        <taxon>Actinomycetes</taxon>
        <taxon>Mycobacteriales</taxon>
        <taxon>Gordoniaceae</taxon>
        <taxon>Gordonia</taxon>
    </lineage>
</organism>
<evidence type="ECO:0000256" key="5">
    <source>
        <dbReference type="ARBA" id="ARBA00022884"/>
    </source>
</evidence>
<evidence type="ECO:0000313" key="13">
    <source>
        <dbReference type="Proteomes" id="UP001185779"/>
    </source>
</evidence>
<dbReference type="PANTHER" id="PTHR10744">
    <property type="entry name" value="40S RIBOSOMAL PROTEIN S11 FAMILY MEMBER"/>
    <property type="match status" value="1"/>
</dbReference>
<gene>
    <name evidence="8 12" type="primary">rpsQ</name>
    <name evidence="11" type="ORF">R3P94_04285</name>
    <name evidence="12" type="ORF">R3Q15_05205</name>
</gene>
<keyword evidence="6 8" id="KW-0689">Ribosomal protein</keyword>
<dbReference type="SUPFAM" id="SSF50249">
    <property type="entry name" value="Nucleic acid-binding proteins"/>
    <property type="match status" value="1"/>
</dbReference>
<dbReference type="Proteomes" id="UP001185779">
    <property type="component" value="Unassembled WGS sequence"/>
</dbReference>
<dbReference type="AlphaFoldDB" id="A0AAE4U8G4"/>
<keyword evidence="4 8" id="KW-0699">rRNA-binding</keyword>
<dbReference type="GO" id="GO:0006412">
    <property type="term" value="P:translation"/>
    <property type="evidence" value="ECO:0007669"/>
    <property type="project" value="UniProtKB-UniRule"/>
</dbReference>
<dbReference type="PRINTS" id="PR00973">
    <property type="entry name" value="RIBOSOMALS17"/>
</dbReference>
<dbReference type="Pfam" id="PF00366">
    <property type="entry name" value="Ribosomal_S17"/>
    <property type="match status" value="1"/>
</dbReference>
<evidence type="ECO:0000256" key="6">
    <source>
        <dbReference type="ARBA" id="ARBA00022980"/>
    </source>
</evidence>